<dbReference type="AlphaFoldDB" id="A0A9Q0KNM4"/>
<dbReference type="EMBL" id="JAMYWD010000004">
    <property type="protein sequence ID" value="KAJ4973841.1"/>
    <property type="molecule type" value="Genomic_DNA"/>
</dbReference>
<proteinExistence type="predicted"/>
<sequence length="279" mass="31021">MPLQPLPSPSISLFFVGGGTKKPKRLLCEPSPARALPCSFPEPTPAEIIRWDSIPCGGLSRPLDFDLSQFIDAITHHKPWLKGLLNSSGALPSEVSLSTQHPTFDRVDQDFGYDELPYDRGAASRTNVINLVFTTNESPPDQKIPFHKEMGQSISSAYILWLKYSSLRTTHAQYVKNEKAANKLVDESGQKIVMPLGEVEQLKADMAMEKTLGIEYRAEFIPKDSELAQSKVALATLEKFKQSAIDYAWAAKAETKMVEAELEEVQKALKASKDDEVLR</sequence>
<comment type="caution">
    <text evidence="2">The sequence shown here is derived from an EMBL/GenBank/DDBJ whole genome shotgun (WGS) entry which is preliminary data.</text>
</comment>
<accession>A0A9Q0KNM4</accession>
<dbReference type="SUPFAM" id="SSF51197">
    <property type="entry name" value="Clavaminate synthase-like"/>
    <property type="match status" value="1"/>
</dbReference>
<reference evidence="2" key="1">
    <citation type="journal article" date="2023" name="Plant J.">
        <title>The genome of the king protea, Protea cynaroides.</title>
        <authorList>
            <person name="Chang J."/>
            <person name="Duong T.A."/>
            <person name="Schoeman C."/>
            <person name="Ma X."/>
            <person name="Roodt D."/>
            <person name="Barker N."/>
            <person name="Li Z."/>
            <person name="Van de Peer Y."/>
            <person name="Mizrachi E."/>
        </authorList>
    </citation>
    <scope>NUCLEOTIDE SEQUENCE</scope>
    <source>
        <tissue evidence="2">Young leaves</tissue>
    </source>
</reference>
<gene>
    <name evidence="2" type="ORF">NE237_007015</name>
</gene>
<protein>
    <submittedName>
        <fullName evidence="2">Uncharacterized protein</fullName>
    </submittedName>
</protein>
<dbReference type="Gene3D" id="3.60.130.10">
    <property type="entry name" value="Clavaminate synthase-like"/>
    <property type="match status" value="1"/>
</dbReference>
<organism evidence="2 3">
    <name type="scientific">Protea cynaroides</name>
    <dbReference type="NCBI Taxonomy" id="273540"/>
    <lineage>
        <taxon>Eukaryota</taxon>
        <taxon>Viridiplantae</taxon>
        <taxon>Streptophyta</taxon>
        <taxon>Embryophyta</taxon>
        <taxon>Tracheophyta</taxon>
        <taxon>Spermatophyta</taxon>
        <taxon>Magnoliopsida</taxon>
        <taxon>Proteales</taxon>
        <taxon>Proteaceae</taxon>
        <taxon>Protea</taxon>
    </lineage>
</organism>
<dbReference type="OrthoDB" id="408743at2759"/>
<dbReference type="InterPro" id="IPR042098">
    <property type="entry name" value="TauD-like_sf"/>
</dbReference>
<keyword evidence="1" id="KW-0560">Oxidoreductase</keyword>
<name>A0A9Q0KNM4_9MAGN</name>
<evidence type="ECO:0000313" key="2">
    <source>
        <dbReference type="EMBL" id="KAJ4973841.1"/>
    </source>
</evidence>
<evidence type="ECO:0000313" key="3">
    <source>
        <dbReference type="Proteomes" id="UP001141806"/>
    </source>
</evidence>
<evidence type="ECO:0000256" key="1">
    <source>
        <dbReference type="ARBA" id="ARBA00023002"/>
    </source>
</evidence>
<dbReference type="Proteomes" id="UP001141806">
    <property type="component" value="Unassembled WGS sequence"/>
</dbReference>
<dbReference type="GO" id="GO:0016491">
    <property type="term" value="F:oxidoreductase activity"/>
    <property type="evidence" value="ECO:0007669"/>
    <property type="project" value="UniProtKB-KW"/>
</dbReference>
<keyword evidence="3" id="KW-1185">Reference proteome</keyword>